<proteinExistence type="predicted"/>
<evidence type="ECO:0000313" key="3">
    <source>
        <dbReference type="Proteomes" id="UP000198656"/>
    </source>
</evidence>
<evidence type="ECO:0000313" key="2">
    <source>
        <dbReference type="EMBL" id="SDI08376.1"/>
    </source>
</evidence>
<dbReference type="AlphaFoldDB" id="A0A1G8HNV9"/>
<evidence type="ECO:0000256" key="1">
    <source>
        <dbReference type="SAM" id="Phobius"/>
    </source>
</evidence>
<evidence type="ECO:0008006" key="4">
    <source>
        <dbReference type="Google" id="ProtNLM"/>
    </source>
</evidence>
<keyword evidence="3" id="KW-1185">Reference proteome</keyword>
<feature type="transmembrane region" description="Helical" evidence="1">
    <location>
        <begin position="66"/>
        <end position="84"/>
    </location>
</feature>
<dbReference type="STRING" id="1121419.SAMN05443529_12617"/>
<protein>
    <recommendedName>
        <fullName evidence="4">DUF2809 domain-containing protein</fullName>
    </recommendedName>
</protein>
<dbReference type="Pfam" id="PF10990">
    <property type="entry name" value="DUF2809"/>
    <property type="match status" value="1"/>
</dbReference>
<name>A0A1G8HNV9_9FIRM</name>
<keyword evidence="1" id="KW-0812">Transmembrane</keyword>
<organism evidence="2 3">
    <name type="scientific">Desulfosporosinus hippei DSM 8344</name>
    <dbReference type="NCBI Taxonomy" id="1121419"/>
    <lineage>
        <taxon>Bacteria</taxon>
        <taxon>Bacillati</taxon>
        <taxon>Bacillota</taxon>
        <taxon>Clostridia</taxon>
        <taxon>Eubacteriales</taxon>
        <taxon>Desulfitobacteriaceae</taxon>
        <taxon>Desulfosporosinus</taxon>
    </lineage>
</organism>
<dbReference type="InterPro" id="IPR021257">
    <property type="entry name" value="DUF2809"/>
</dbReference>
<keyword evidence="1" id="KW-0472">Membrane</keyword>
<sequence>MSTMHGKRKVIRYLMLVTIVMICGLSARSFSSFLPLWINLYLGDILWGLMIFFLFGLLFRAKSTRVVAAGALIFSYAVEISQLYHSYWIDSLRHTSIGGLVLGYGFLWSDLISYTLGIGFGLLIERRLN</sequence>
<feature type="transmembrane region" description="Helical" evidence="1">
    <location>
        <begin position="12"/>
        <end position="30"/>
    </location>
</feature>
<dbReference type="Proteomes" id="UP000198656">
    <property type="component" value="Unassembled WGS sequence"/>
</dbReference>
<feature type="transmembrane region" description="Helical" evidence="1">
    <location>
        <begin position="104"/>
        <end position="124"/>
    </location>
</feature>
<gene>
    <name evidence="2" type="ORF">SAMN05443529_12617</name>
</gene>
<reference evidence="3" key="1">
    <citation type="submission" date="2016-10" db="EMBL/GenBank/DDBJ databases">
        <authorList>
            <person name="Varghese N."/>
            <person name="Submissions S."/>
        </authorList>
    </citation>
    <scope>NUCLEOTIDE SEQUENCE [LARGE SCALE GENOMIC DNA]</scope>
    <source>
        <strain evidence="3">DSM 8344</strain>
    </source>
</reference>
<accession>A0A1G8HNV9</accession>
<dbReference type="EMBL" id="FNCP01000026">
    <property type="protein sequence ID" value="SDI08376.1"/>
    <property type="molecule type" value="Genomic_DNA"/>
</dbReference>
<keyword evidence="1" id="KW-1133">Transmembrane helix</keyword>
<feature type="transmembrane region" description="Helical" evidence="1">
    <location>
        <begin position="36"/>
        <end position="59"/>
    </location>
</feature>